<organism evidence="3 4">
    <name type="scientific">Citrifermentans bremense</name>
    <dbReference type="NCBI Taxonomy" id="60035"/>
    <lineage>
        <taxon>Bacteria</taxon>
        <taxon>Pseudomonadati</taxon>
        <taxon>Thermodesulfobacteriota</taxon>
        <taxon>Desulfuromonadia</taxon>
        <taxon>Geobacterales</taxon>
        <taxon>Geobacteraceae</taxon>
        <taxon>Citrifermentans</taxon>
    </lineage>
</organism>
<keyword evidence="4" id="KW-1185">Reference proteome</keyword>
<feature type="chain" id="PRO_5028200712" description="FG-GAP repeat protein" evidence="2">
    <location>
        <begin position="26"/>
        <end position="1097"/>
    </location>
</feature>
<dbReference type="Proteomes" id="UP000515472">
    <property type="component" value="Chromosome"/>
</dbReference>
<gene>
    <name evidence="3" type="ORF">GEOBRER4_n0812</name>
</gene>
<reference evidence="3 4" key="1">
    <citation type="submission" date="2020-06" db="EMBL/GenBank/DDBJ databases">
        <title>Interaction of electrochemicaly active bacteria, Geobacter bremensis R4 on different carbon anode.</title>
        <authorList>
            <person name="Meng L."/>
            <person name="Yoshida N."/>
        </authorList>
    </citation>
    <scope>NUCLEOTIDE SEQUENCE [LARGE SCALE GENOMIC DNA]</scope>
    <source>
        <strain evidence="3 4">R4</strain>
    </source>
</reference>
<evidence type="ECO:0000313" key="3">
    <source>
        <dbReference type="EMBL" id="BCG46032.1"/>
    </source>
</evidence>
<dbReference type="PANTHER" id="PTHR44103">
    <property type="entry name" value="PROPROTEIN CONVERTASE P"/>
    <property type="match status" value="1"/>
</dbReference>
<feature type="signal peptide" evidence="2">
    <location>
        <begin position="1"/>
        <end position="25"/>
    </location>
</feature>
<dbReference type="SUPFAM" id="SSF103647">
    <property type="entry name" value="TSP type-3 repeat"/>
    <property type="match status" value="1"/>
</dbReference>
<proteinExistence type="predicted"/>
<dbReference type="PANTHER" id="PTHR44103:SF1">
    <property type="entry name" value="PROPROTEIN CONVERTASE P"/>
    <property type="match status" value="1"/>
</dbReference>
<dbReference type="KEGG" id="gbn:GEOBRER4_07820"/>
<dbReference type="Pfam" id="PF02412">
    <property type="entry name" value="TSP_3"/>
    <property type="match status" value="2"/>
</dbReference>
<dbReference type="EMBL" id="AP023213">
    <property type="protein sequence ID" value="BCG46032.1"/>
    <property type="molecule type" value="Genomic_DNA"/>
</dbReference>
<dbReference type="InterPro" id="IPR003367">
    <property type="entry name" value="Thrombospondin_3-like_rpt"/>
</dbReference>
<sequence length="1097" mass="116408">MTKRYTLVLALVAFGYLLLPGPGLAALQPGFDQKQVAVIDSGAYKTRAWGLAIADFTGDGVPDIVSGSTSGYVHLYAGTGDGTYASPSTVLLNLGVHNAYGLVSGDFNGDGIADLVLCPINGDNGLDPVGDSLVKLYLGIGNGAFRSPVTIGDAGTDAMALVAGDVDGDGRLDLISGDQTNSAGNTADVLLFRNLGTDVNGVPAWSSPTTIISAPRRNTVDPEQPPYFPPKYYFQSYGLALADIDGDGDLDLLVSDLATYLYVYSNDGLGHFQPVRYNRIATRPFAYAQLHGDMAENQTAIAAADLNGDGLVDIVAGGDQAGYNYNWEGKVDLWLNEGLDSSGRPTFASVGIIGGDGTNVRGLAVGQLNPKQDSTTDVLFGNNEGRLSALFADTKDSDGDGIIDRWDNAPLISNAPRLDINGDGFVNRFDQLDADHDGIGDVADDDNDNDGVPDTIDNAIYVANHDQADSDGDGVGDVSDPLFNRDTDGDGVPDAPLDQVLQGKAQQAKAIWSQNDTHFIIRVDSLGRLYQNEFVQTFLDAAILSPAEWALRKGESYNGKGDAPAPTGYTVPAGLAGGKETPVSVFVIPKQLWATSGDPDPINWINARITNRNLEVAQHGTYHAYLTNTGDWKDQEDRNWMAVETAGFTFPEMFEYLRIGKETLLGDYADPWIVQSGATPTSARIDWSQAAHPLISYAPPYDASDIPARQAVAHLGYIAFSASVWEETNPIFSPEGSHHQTFDQFGMYHASADRQVDPVGTDVAGFLEYLDGITRRGALNTFLIEQTEWSGRYCNDLPRLGPCATSPSNINEENNTIDLGRWEKWLALLDFAKTNGSVMTMGEYALAMSFDNAPTAYNPNQKDADHNGIGDAIDGAALSSGEIRFACAETGATGILAATLATPLAGVPQQLVSFRTDADGDGATEGYDGATDGAGKVAVPIAVAYPVGSVIPYTASWDGILANAQAEGTVRVTAQASLLPPLAKLVSLTEDPPLPTAAYRQGRTVPLRLQLTCGSRALTAADVAPPRIVAIERAGESVALATIDLDAGQANDNGLDFRFAGDAWIYNLDTRGLSAGAYRVTILMPDGVGYRAAFVLM</sequence>
<accession>A0A6S6LVT6</accession>
<evidence type="ECO:0008006" key="5">
    <source>
        <dbReference type="Google" id="ProtNLM"/>
    </source>
</evidence>
<evidence type="ECO:0000256" key="1">
    <source>
        <dbReference type="ARBA" id="ARBA00022729"/>
    </source>
</evidence>
<protein>
    <recommendedName>
        <fullName evidence="5">FG-GAP repeat protein</fullName>
    </recommendedName>
</protein>
<dbReference type="RefSeq" id="WP_185244321.1">
    <property type="nucleotide sequence ID" value="NZ_AP023213.1"/>
</dbReference>
<name>A0A6S6LVT6_9BACT</name>
<dbReference type="GO" id="GO:0005509">
    <property type="term" value="F:calcium ion binding"/>
    <property type="evidence" value="ECO:0007669"/>
    <property type="project" value="InterPro"/>
</dbReference>
<dbReference type="InterPro" id="IPR028974">
    <property type="entry name" value="TSP_type-3_rpt"/>
</dbReference>
<dbReference type="Pfam" id="PF13517">
    <property type="entry name" value="FG-GAP_3"/>
    <property type="match status" value="3"/>
</dbReference>
<evidence type="ECO:0000256" key="2">
    <source>
        <dbReference type="SAM" id="SignalP"/>
    </source>
</evidence>
<dbReference type="Gene3D" id="2.130.10.130">
    <property type="entry name" value="Integrin alpha, N-terminal"/>
    <property type="match status" value="1"/>
</dbReference>
<keyword evidence="1 2" id="KW-0732">Signal</keyword>
<dbReference type="InterPro" id="IPR028994">
    <property type="entry name" value="Integrin_alpha_N"/>
</dbReference>
<dbReference type="AlphaFoldDB" id="A0A6S6LVT6"/>
<dbReference type="InterPro" id="IPR013517">
    <property type="entry name" value="FG-GAP"/>
</dbReference>
<evidence type="ECO:0000313" key="4">
    <source>
        <dbReference type="Proteomes" id="UP000515472"/>
    </source>
</evidence>
<dbReference type="GO" id="GO:0007155">
    <property type="term" value="P:cell adhesion"/>
    <property type="evidence" value="ECO:0007669"/>
    <property type="project" value="InterPro"/>
</dbReference>
<dbReference type="Gene3D" id="4.10.1080.10">
    <property type="entry name" value="TSP type-3 repeat"/>
    <property type="match status" value="2"/>
</dbReference>
<dbReference type="SUPFAM" id="SSF69318">
    <property type="entry name" value="Integrin alpha N-terminal domain"/>
    <property type="match status" value="2"/>
</dbReference>